<dbReference type="Proteomes" id="UP000265618">
    <property type="component" value="Unassembled WGS sequence"/>
</dbReference>
<keyword evidence="3" id="KW-1185">Reference proteome</keyword>
<protein>
    <submittedName>
        <fullName evidence="2">Uncharacterized protein</fullName>
    </submittedName>
</protein>
<dbReference type="AlphaFoldDB" id="A0A391NTV7"/>
<accession>A0A391NTV7</accession>
<evidence type="ECO:0000256" key="1">
    <source>
        <dbReference type="SAM" id="MobiDB-lite"/>
    </source>
</evidence>
<gene>
    <name evidence="2" type="ORF">KIPB_001071</name>
</gene>
<evidence type="ECO:0000313" key="2">
    <source>
        <dbReference type="EMBL" id="GCA62079.1"/>
    </source>
</evidence>
<dbReference type="EMBL" id="BDIP01000139">
    <property type="protein sequence ID" value="GCA62079.1"/>
    <property type="molecule type" value="Genomic_DNA"/>
</dbReference>
<sequence>MEVGSLEHRSPVWVYLSPSQASLHQVVVGAVPGTLVQVEGDECVVSINDDSSIVRVGHDSVIPRYVPASVLDQSRTGRPRSEEASSPGSQQWLASVEDGVLATLPVVTLPSVAAALAHRRARLGKAFVLADDYTGI</sequence>
<comment type="caution">
    <text evidence="2">The sequence shown here is derived from an EMBL/GenBank/DDBJ whole genome shotgun (WGS) entry which is preliminary data.</text>
</comment>
<organism evidence="2 3">
    <name type="scientific">Kipferlia bialata</name>
    <dbReference type="NCBI Taxonomy" id="797122"/>
    <lineage>
        <taxon>Eukaryota</taxon>
        <taxon>Metamonada</taxon>
        <taxon>Carpediemonas-like organisms</taxon>
        <taxon>Kipferlia</taxon>
    </lineage>
</organism>
<reference evidence="2 3" key="1">
    <citation type="journal article" date="2018" name="PLoS ONE">
        <title>The draft genome of Kipferlia bialata reveals reductive genome evolution in fornicate parasites.</title>
        <authorList>
            <person name="Tanifuji G."/>
            <person name="Takabayashi S."/>
            <person name="Kume K."/>
            <person name="Takagi M."/>
            <person name="Nakayama T."/>
            <person name="Kamikawa R."/>
            <person name="Inagaki Y."/>
            <person name="Hashimoto T."/>
        </authorList>
    </citation>
    <scope>NUCLEOTIDE SEQUENCE [LARGE SCALE GENOMIC DNA]</scope>
    <source>
        <strain evidence="2">NY0173</strain>
    </source>
</reference>
<evidence type="ECO:0000313" key="3">
    <source>
        <dbReference type="Proteomes" id="UP000265618"/>
    </source>
</evidence>
<name>A0A391NTV7_9EUKA</name>
<proteinExistence type="predicted"/>
<feature type="region of interest" description="Disordered" evidence="1">
    <location>
        <begin position="72"/>
        <end position="91"/>
    </location>
</feature>